<keyword evidence="3" id="KW-1185">Reference proteome</keyword>
<organism evidence="2 3">
    <name type="scientific">Rubinisphaera brasiliensis (strain ATCC 49424 / DSM 5305 / JCM 21570 / IAM 15109 / NBRC 103401 / IFAM 1448)</name>
    <name type="common">Planctomyces brasiliensis</name>
    <dbReference type="NCBI Taxonomy" id="756272"/>
    <lineage>
        <taxon>Bacteria</taxon>
        <taxon>Pseudomonadati</taxon>
        <taxon>Planctomycetota</taxon>
        <taxon>Planctomycetia</taxon>
        <taxon>Planctomycetales</taxon>
        <taxon>Planctomycetaceae</taxon>
        <taxon>Rubinisphaera</taxon>
    </lineage>
</organism>
<dbReference type="Proteomes" id="UP000006860">
    <property type="component" value="Chromosome"/>
</dbReference>
<evidence type="ECO:0008006" key="4">
    <source>
        <dbReference type="Google" id="ProtNLM"/>
    </source>
</evidence>
<evidence type="ECO:0000313" key="3">
    <source>
        <dbReference type="Proteomes" id="UP000006860"/>
    </source>
</evidence>
<sequence length="129" mass="13775">MQRVLSHWSCKAFAAMLCLAAVAATTDARIVYSRLTIPSVLPGVDSGGNLDNGSLFDASVKATINTREERVYAQLRGQVSNESGQSFYAEDSFIGNVLLGYTAVSDIYKVSRRGSAYGIVRAYIVAVGG</sequence>
<dbReference type="RefSeq" id="WP_013627759.1">
    <property type="nucleotide sequence ID" value="NC_015174.1"/>
</dbReference>
<evidence type="ECO:0000313" key="2">
    <source>
        <dbReference type="EMBL" id="ADY59030.1"/>
    </source>
</evidence>
<protein>
    <recommendedName>
        <fullName evidence="4">Signal peptide-domain containing protein</fullName>
    </recommendedName>
</protein>
<dbReference type="EMBL" id="CP002546">
    <property type="protein sequence ID" value="ADY59030.1"/>
    <property type="molecule type" value="Genomic_DNA"/>
</dbReference>
<dbReference type="AlphaFoldDB" id="F0SPS1"/>
<dbReference type="HOGENOM" id="CLU_1947227_0_0_0"/>
<name>F0SPS1_RUBBR</name>
<dbReference type="KEGG" id="pbs:Plabr_1418"/>
<accession>F0SPS1</accession>
<proteinExistence type="predicted"/>
<gene>
    <name evidence="2" type="ordered locus">Plabr_1418</name>
</gene>
<keyword evidence="1" id="KW-0732">Signal</keyword>
<evidence type="ECO:0000256" key="1">
    <source>
        <dbReference type="SAM" id="SignalP"/>
    </source>
</evidence>
<feature type="signal peptide" evidence="1">
    <location>
        <begin position="1"/>
        <end position="23"/>
    </location>
</feature>
<reference evidence="3" key="1">
    <citation type="submission" date="2011-02" db="EMBL/GenBank/DDBJ databases">
        <title>The complete genome of Planctomyces brasiliensis DSM 5305.</title>
        <authorList>
            <person name="Lucas S."/>
            <person name="Copeland A."/>
            <person name="Lapidus A."/>
            <person name="Bruce D."/>
            <person name="Goodwin L."/>
            <person name="Pitluck S."/>
            <person name="Kyrpides N."/>
            <person name="Mavromatis K."/>
            <person name="Pagani I."/>
            <person name="Ivanova N."/>
            <person name="Ovchinnikova G."/>
            <person name="Lu M."/>
            <person name="Detter J.C."/>
            <person name="Han C."/>
            <person name="Land M."/>
            <person name="Hauser L."/>
            <person name="Markowitz V."/>
            <person name="Cheng J.-F."/>
            <person name="Hugenholtz P."/>
            <person name="Woyke T."/>
            <person name="Wu D."/>
            <person name="Tindall B."/>
            <person name="Pomrenke H.G."/>
            <person name="Brambilla E."/>
            <person name="Klenk H.-P."/>
            <person name="Eisen J.A."/>
        </authorList>
    </citation>
    <scope>NUCLEOTIDE SEQUENCE [LARGE SCALE GENOMIC DNA]</scope>
    <source>
        <strain evidence="3">ATCC 49424 / DSM 5305 / JCM 21570 / NBRC 103401 / IFAM 1448</strain>
    </source>
</reference>
<feature type="chain" id="PRO_5003256567" description="Signal peptide-domain containing protein" evidence="1">
    <location>
        <begin position="24"/>
        <end position="129"/>
    </location>
</feature>